<dbReference type="AlphaFoldDB" id="A0A066RWM8"/>
<keyword evidence="3" id="KW-1185">Reference proteome</keyword>
<comment type="caution">
    <text evidence="2">The sequence shown here is derived from an EMBL/GenBank/DDBJ whole genome shotgun (WGS) entry which is preliminary data.</text>
</comment>
<gene>
    <name evidence="2" type="ORF">EA58_00065</name>
</gene>
<protein>
    <recommendedName>
        <fullName evidence="4">DUF1127 domain-containing protein</fullName>
    </recommendedName>
</protein>
<evidence type="ECO:0000313" key="2">
    <source>
        <dbReference type="EMBL" id="KDM93516.1"/>
    </source>
</evidence>
<proteinExistence type="predicted"/>
<organism evidence="2 3">
    <name type="scientific">Photobacterium galatheae</name>
    <dbReference type="NCBI Taxonomy" id="1654360"/>
    <lineage>
        <taxon>Bacteria</taxon>
        <taxon>Pseudomonadati</taxon>
        <taxon>Pseudomonadota</taxon>
        <taxon>Gammaproteobacteria</taxon>
        <taxon>Vibrionales</taxon>
        <taxon>Vibrionaceae</taxon>
        <taxon>Photobacterium</taxon>
    </lineage>
</organism>
<evidence type="ECO:0000313" key="3">
    <source>
        <dbReference type="Proteomes" id="UP000027192"/>
    </source>
</evidence>
<name>A0A066RWM8_9GAMM</name>
<sequence>MIKMMLHWELKSQRLSAKKRLIAMNSARKSAVQHDGLTPHLKHDLGLEEPEENSFDYHRYL</sequence>
<dbReference type="EMBL" id="JMIB01000001">
    <property type="protein sequence ID" value="KDM93516.1"/>
    <property type="molecule type" value="Genomic_DNA"/>
</dbReference>
<reference evidence="2 3" key="1">
    <citation type="submission" date="2014-04" db="EMBL/GenBank/DDBJ databases">
        <title>Draft genome sequence of Photobacterium halotolerans S2753: a solonamide, ngercheumicin and holomycin producer.</title>
        <authorList>
            <person name="Machado H.R."/>
            <person name="Gram L."/>
        </authorList>
    </citation>
    <scope>NUCLEOTIDE SEQUENCE [LARGE SCALE GENOMIC DNA]</scope>
    <source>
        <strain evidence="2 3">S2753</strain>
    </source>
</reference>
<accession>A0A066RWM8</accession>
<feature type="region of interest" description="Disordered" evidence="1">
    <location>
        <begin position="29"/>
        <end position="61"/>
    </location>
</feature>
<dbReference type="STRING" id="1654360.EA58_00065"/>
<evidence type="ECO:0000256" key="1">
    <source>
        <dbReference type="SAM" id="MobiDB-lite"/>
    </source>
</evidence>
<dbReference type="Proteomes" id="UP000027192">
    <property type="component" value="Unassembled WGS sequence"/>
</dbReference>
<evidence type="ECO:0008006" key="4">
    <source>
        <dbReference type="Google" id="ProtNLM"/>
    </source>
</evidence>
<dbReference type="RefSeq" id="WP_036747467.1">
    <property type="nucleotide sequence ID" value="NZ_JAGSGC010000021.1"/>
</dbReference>
<dbReference type="OrthoDB" id="5823585at2"/>